<keyword evidence="2" id="KW-1133">Transmembrane helix</keyword>
<dbReference type="PRINTS" id="PR00385">
    <property type="entry name" value="P450"/>
</dbReference>
<keyword evidence="2" id="KW-0472">Membrane</keyword>
<dbReference type="GO" id="GO:0016705">
    <property type="term" value="F:oxidoreductase activity, acting on paired donors, with incorporation or reduction of molecular oxygen"/>
    <property type="evidence" value="ECO:0007669"/>
    <property type="project" value="InterPro"/>
</dbReference>
<protein>
    <submittedName>
        <fullName evidence="3">CYP4F2 protein</fullName>
    </submittedName>
</protein>
<dbReference type="EMBL" id="OV696694">
    <property type="protein sequence ID" value="CAH1273278.1"/>
    <property type="molecule type" value="Genomic_DNA"/>
</dbReference>
<dbReference type="GO" id="GO:0004497">
    <property type="term" value="F:monooxygenase activity"/>
    <property type="evidence" value="ECO:0007669"/>
    <property type="project" value="InterPro"/>
</dbReference>
<feature type="transmembrane region" description="Helical" evidence="2">
    <location>
        <begin position="12"/>
        <end position="34"/>
    </location>
</feature>
<dbReference type="SUPFAM" id="SSF48264">
    <property type="entry name" value="Cytochrome P450"/>
    <property type="match status" value="1"/>
</dbReference>
<dbReference type="OrthoDB" id="1470350at2759"/>
<dbReference type="AlphaFoldDB" id="A0A8K0F0A0"/>
<reference evidence="3" key="1">
    <citation type="submission" date="2022-01" db="EMBL/GenBank/DDBJ databases">
        <authorList>
            <person name="Braso-Vives M."/>
        </authorList>
    </citation>
    <scope>NUCLEOTIDE SEQUENCE</scope>
</reference>
<evidence type="ECO:0000313" key="4">
    <source>
        <dbReference type="Proteomes" id="UP000838412"/>
    </source>
</evidence>
<dbReference type="Pfam" id="PF00067">
    <property type="entry name" value="p450"/>
    <property type="match status" value="1"/>
</dbReference>
<keyword evidence="4" id="KW-1185">Reference proteome</keyword>
<dbReference type="PANTHER" id="PTHR24291:SF201">
    <property type="entry name" value="CYTOCHROME P450, FAMILY 4, SUBFAMILY B, POLYPEPTIDE 7"/>
    <property type="match status" value="1"/>
</dbReference>
<dbReference type="Proteomes" id="UP000838412">
    <property type="component" value="Chromosome 9"/>
</dbReference>
<organism evidence="3 4">
    <name type="scientific">Branchiostoma lanceolatum</name>
    <name type="common">Common lancelet</name>
    <name type="synonym">Amphioxus lanceolatum</name>
    <dbReference type="NCBI Taxonomy" id="7740"/>
    <lineage>
        <taxon>Eukaryota</taxon>
        <taxon>Metazoa</taxon>
        <taxon>Chordata</taxon>
        <taxon>Cephalochordata</taxon>
        <taxon>Leptocardii</taxon>
        <taxon>Amphioxiformes</taxon>
        <taxon>Branchiostomatidae</taxon>
        <taxon>Branchiostoma</taxon>
    </lineage>
</organism>
<dbReference type="GO" id="GO:0005506">
    <property type="term" value="F:iron ion binding"/>
    <property type="evidence" value="ECO:0007669"/>
    <property type="project" value="InterPro"/>
</dbReference>
<evidence type="ECO:0000256" key="2">
    <source>
        <dbReference type="SAM" id="Phobius"/>
    </source>
</evidence>
<accession>A0A8K0F0A0</accession>
<dbReference type="InterPro" id="IPR002401">
    <property type="entry name" value="Cyt_P450_E_grp-I"/>
</dbReference>
<dbReference type="PANTHER" id="PTHR24291">
    <property type="entry name" value="CYTOCHROME P450 FAMILY 4"/>
    <property type="match status" value="1"/>
</dbReference>
<comment type="similarity">
    <text evidence="1">Belongs to the cytochrome P450 family.</text>
</comment>
<evidence type="ECO:0000313" key="3">
    <source>
        <dbReference type="EMBL" id="CAH1273278.1"/>
    </source>
</evidence>
<dbReference type="InterPro" id="IPR001128">
    <property type="entry name" value="Cyt_P450"/>
</dbReference>
<name>A0A8K0F0A0_BRALA</name>
<dbReference type="GO" id="GO:0020037">
    <property type="term" value="F:heme binding"/>
    <property type="evidence" value="ECO:0007669"/>
    <property type="project" value="InterPro"/>
</dbReference>
<gene>
    <name evidence="3" type="primary">CYP4F2</name>
    <name evidence="3" type="ORF">BLAG_LOCUS24662</name>
</gene>
<proteinExistence type="inferred from homology"/>
<evidence type="ECO:0000256" key="1">
    <source>
        <dbReference type="ARBA" id="ARBA00010617"/>
    </source>
</evidence>
<dbReference type="Gene3D" id="1.10.630.10">
    <property type="entry name" value="Cytochrome P450"/>
    <property type="match status" value="1"/>
</dbReference>
<dbReference type="PRINTS" id="PR00463">
    <property type="entry name" value="EP450I"/>
</dbReference>
<dbReference type="InterPro" id="IPR050196">
    <property type="entry name" value="Cytochrome_P450_Monoox"/>
</dbReference>
<sequence>MVSLVGLNDPMSLLIGLLLPALVYVLVVVVKFLLGLRKDIGLGSKFPSPPYHWLYGNNHLTDLTFGEKYLSVIREIVEKNPKAHSYWMLGTINIIQVTHPETIRQLLKSKSKKSNDYGTLRAWLGNGLFLSDGDVWKVHRRLLTPTFHFDVLKQYVSVYNRGATEMISRLSETAKKGEVFEMFQEASMCTLEIILQSAFSGGQMSEETKNEYIAAIRKLKLLFLQMTFQPLYYLSKSAYYLLSPGGREYIRFCKLMHDTAESIVTKRRRQLMHGGSSQQKARLDFLDILLSARYEDGTGLTDLEIREEVDTFLFAGHETTASALSWTLYSLAQHPHHQEKVREEVNHLLSGRDDDTIQWEDLHKLPYLTMCLKEAMRLHTPVPLIIRTVLEDTVIDGVTVPKGFDVSIHLYGLHHNPAVWGPDHMEFDPNRSRPERVKDRDSHTFEIPAVFCRTEELHRSELCTE</sequence>
<keyword evidence="2" id="KW-0812">Transmembrane</keyword>
<dbReference type="InterPro" id="IPR036396">
    <property type="entry name" value="Cyt_P450_sf"/>
</dbReference>